<organism evidence="2 3">
    <name type="scientific">Streptomyces caledonius</name>
    <dbReference type="NCBI Taxonomy" id="3134107"/>
    <lineage>
        <taxon>Bacteria</taxon>
        <taxon>Bacillati</taxon>
        <taxon>Actinomycetota</taxon>
        <taxon>Actinomycetes</taxon>
        <taxon>Kitasatosporales</taxon>
        <taxon>Streptomycetaceae</taxon>
        <taxon>Streptomyces</taxon>
    </lineage>
</organism>
<evidence type="ECO:0000313" key="3">
    <source>
        <dbReference type="Proteomes" id="UP001382904"/>
    </source>
</evidence>
<dbReference type="EMBL" id="JBBKAM010000002">
    <property type="protein sequence ID" value="MEJ8640674.1"/>
    <property type="molecule type" value="Genomic_DNA"/>
</dbReference>
<feature type="compositionally biased region" description="Low complexity" evidence="1">
    <location>
        <begin position="57"/>
        <end position="72"/>
    </location>
</feature>
<keyword evidence="3" id="KW-1185">Reference proteome</keyword>
<accession>A0ABU8TZZ1</accession>
<dbReference type="Proteomes" id="UP001382904">
    <property type="component" value="Unassembled WGS sequence"/>
</dbReference>
<protein>
    <submittedName>
        <fullName evidence="2">Uncharacterized protein</fullName>
    </submittedName>
</protein>
<evidence type="ECO:0000256" key="1">
    <source>
        <dbReference type="SAM" id="MobiDB-lite"/>
    </source>
</evidence>
<evidence type="ECO:0000313" key="2">
    <source>
        <dbReference type="EMBL" id="MEJ8640674.1"/>
    </source>
</evidence>
<reference evidence="2 3" key="1">
    <citation type="submission" date="2024-03" db="EMBL/GenBank/DDBJ databases">
        <title>Novel Streptomyces species of biotechnological and ecological value are a feature of Machair soil.</title>
        <authorList>
            <person name="Prole J.R."/>
            <person name="Goodfellow M."/>
            <person name="Allenby N."/>
            <person name="Ward A.C."/>
        </authorList>
    </citation>
    <scope>NUCLEOTIDE SEQUENCE [LARGE SCALE GENOMIC DNA]</scope>
    <source>
        <strain evidence="2 3">MS1.HAVA.3</strain>
    </source>
</reference>
<feature type="region of interest" description="Disordered" evidence="1">
    <location>
        <begin position="57"/>
        <end position="100"/>
    </location>
</feature>
<sequence length="100" mass="10475">MKLFDDPGLNFAGLLALGAAGMRASEVGEVLTAVNAINTAGPSEQTFSDTFRAWGDRLAAPRPPAGTATGPLADPPLPLPARRPVLRPVAVPRARHRPTR</sequence>
<feature type="compositionally biased region" description="Low complexity" evidence="1">
    <location>
        <begin position="82"/>
        <end position="92"/>
    </location>
</feature>
<gene>
    <name evidence="2" type="ORF">WKI68_02895</name>
</gene>
<proteinExistence type="predicted"/>
<comment type="caution">
    <text evidence="2">The sequence shown here is derived from an EMBL/GenBank/DDBJ whole genome shotgun (WGS) entry which is preliminary data.</text>
</comment>
<name>A0ABU8TZZ1_9ACTN</name>